<keyword evidence="3" id="KW-1185">Reference proteome</keyword>
<dbReference type="EMBL" id="REGN01005299">
    <property type="protein sequence ID" value="RNA13921.1"/>
    <property type="molecule type" value="Genomic_DNA"/>
</dbReference>
<evidence type="ECO:0000256" key="1">
    <source>
        <dbReference type="SAM" id="MobiDB-lite"/>
    </source>
</evidence>
<evidence type="ECO:0000313" key="3">
    <source>
        <dbReference type="Proteomes" id="UP000276133"/>
    </source>
</evidence>
<gene>
    <name evidence="2" type="ORF">BpHYR1_014974</name>
</gene>
<name>A0A3M7QS80_BRAPC</name>
<feature type="region of interest" description="Disordered" evidence="1">
    <location>
        <begin position="54"/>
        <end position="73"/>
    </location>
</feature>
<reference evidence="2 3" key="1">
    <citation type="journal article" date="2018" name="Sci. Rep.">
        <title>Genomic signatures of local adaptation to the degree of environmental predictability in rotifers.</title>
        <authorList>
            <person name="Franch-Gras L."/>
            <person name="Hahn C."/>
            <person name="Garcia-Roger E.M."/>
            <person name="Carmona M.J."/>
            <person name="Serra M."/>
            <person name="Gomez A."/>
        </authorList>
    </citation>
    <scope>NUCLEOTIDE SEQUENCE [LARGE SCALE GENOMIC DNA]</scope>
    <source>
        <strain evidence="2">HYR1</strain>
    </source>
</reference>
<comment type="caution">
    <text evidence="2">The sequence shown here is derived from an EMBL/GenBank/DDBJ whole genome shotgun (WGS) entry which is preliminary data.</text>
</comment>
<sequence>SRQHLFDIFLTLSRTATYYIVGAPDGLKDKLNKVNPGDYIGNLNMLTVDLSINKNNKNSQKNNRDRFDSITGR</sequence>
<dbReference type="Proteomes" id="UP000276133">
    <property type="component" value="Unassembled WGS sequence"/>
</dbReference>
<feature type="compositionally biased region" description="Basic and acidic residues" evidence="1">
    <location>
        <begin position="62"/>
        <end position="73"/>
    </location>
</feature>
<proteinExistence type="predicted"/>
<organism evidence="2 3">
    <name type="scientific">Brachionus plicatilis</name>
    <name type="common">Marine rotifer</name>
    <name type="synonym">Brachionus muelleri</name>
    <dbReference type="NCBI Taxonomy" id="10195"/>
    <lineage>
        <taxon>Eukaryota</taxon>
        <taxon>Metazoa</taxon>
        <taxon>Spiralia</taxon>
        <taxon>Gnathifera</taxon>
        <taxon>Rotifera</taxon>
        <taxon>Eurotatoria</taxon>
        <taxon>Monogononta</taxon>
        <taxon>Pseudotrocha</taxon>
        <taxon>Ploima</taxon>
        <taxon>Brachionidae</taxon>
        <taxon>Brachionus</taxon>
    </lineage>
</organism>
<dbReference type="AlphaFoldDB" id="A0A3M7QS80"/>
<protein>
    <submittedName>
        <fullName evidence="2">Uncharacterized protein</fullName>
    </submittedName>
</protein>
<feature type="non-terminal residue" evidence="2">
    <location>
        <position position="1"/>
    </location>
</feature>
<accession>A0A3M7QS80</accession>
<evidence type="ECO:0000313" key="2">
    <source>
        <dbReference type="EMBL" id="RNA13921.1"/>
    </source>
</evidence>